<gene>
    <name evidence="5" type="ORF">VVR66_00505</name>
</gene>
<dbReference type="SUPFAM" id="SSF48008">
    <property type="entry name" value="GntR ligand-binding domain-like"/>
    <property type="match status" value="1"/>
</dbReference>
<accession>A0ABV3UXN1</accession>
<dbReference type="Gene3D" id="1.20.120.530">
    <property type="entry name" value="GntR ligand-binding domain-like"/>
    <property type="match status" value="1"/>
</dbReference>
<keyword evidence="3" id="KW-0804">Transcription</keyword>
<dbReference type="Gene3D" id="1.10.10.10">
    <property type="entry name" value="Winged helix-like DNA-binding domain superfamily/Winged helix DNA-binding domain"/>
    <property type="match status" value="1"/>
</dbReference>
<dbReference type="SUPFAM" id="SSF46785">
    <property type="entry name" value="Winged helix' DNA-binding domain"/>
    <property type="match status" value="1"/>
</dbReference>
<dbReference type="SMART" id="SM00895">
    <property type="entry name" value="FCD"/>
    <property type="match status" value="1"/>
</dbReference>
<keyword evidence="6" id="KW-1185">Reference proteome</keyword>
<protein>
    <submittedName>
        <fullName evidence="5">GntR family transcriptional regulator</fullName>
    </submittedName>
</protein>
<dbReference type="InterPro" id="IPR036390">
    <property type="entry name" value="WH_DNA-bd_sf"/>
</dbReference>
<evidence type="ECO:0000256" key="1">
    <source>
        <dbReference type="ARBA" id="ARBA00023015"/>
    </source>
</evidence>
<dbReference type="Pfam" id="PF00392">
    <property type="entry name" value="GntR"/>
    <property type="match status" value="1"/>
</dbReference>
<sequence>MVADQVQELIISQGLRPGDPMPTEVELGEALSVSRSSIREAIRVLASLDIVDVRHGHGTFVGQMSLAPLISGLMFRARMNLHNDLRTLREVVQVRIALDLFITDDLIKAHRTVDHTELEAIVQRMERRAHAGESFAEDDSAFHSALLTPLGNELIHQLVLAFWEVHTAALPELGIRPARDILDTVRAHQAMLDALKAADANAYREAVREHYRPLQRALAEHDS</sequence>
<name>A0ABV3UXN1_9MICC</name>
<evidence type="ECO:0000256" key="3">
    <source>
        <dbReference type="ARBA" id="ARBA00023163"/>
    </source>
</evidence>
<dbReference type="PANTHER" id="PTHR43537">
    <property type="entry name" value="TRANSCRIPTIONAL REGULATOR, GNTR FAMILY"/>
    <property type="match status" value="1"/>
</dbReference>
<proteinExistence type="predicted"/>
<comment type="caution">
    <text evidence="5">The sequence shown here is derived from an EMBL/GenBank/DDBJ whole genome shotgun (WGS) entry which is preliminary data.</text>
</comment>
<dbReference type="InterPro" id="IPR000524">
    <property type="entry name" value="Tscrpt_reg_HTH_GntR"/>
</dbReference>
<dbReference type="EMBL" id="JAYWLU010000001">
    <property type="protein sequence ID" value="MEX3593193.1"/>
    <property type="molecule type" value="Genomic_DNA"/>
</dbReference>
<evidence type="ECO:0000256" key="2">
    <source>
        <dbReference type="ARBA" id="ARBA00023125"/>
    </source>
</evidence>
<dbReference type="Proteomes" id="UP001558481">
    <property type="component" value="Unassembled WGS sequence"/>
</dbReference>
<feature type="domain" description="HTH gntR-type" evidence="4">
    <location>
        <begin position="1"/>
        <end position="64"/>
    </location>
</feature>
<dbReference type="InterPro" id="IPR011711">
    <property type="entry name" value="GntR_C"/>
</dbReference>
<organism evidence="5 6">
    <name type="scientific">Kocuria carniphila</name>
    <dbReference type="NCBI Taxonomy" id="262208"/>
    <lineage>
        <taxon>Bacteria</taxon>
        <taxon>Bacillati</taxon>
        <taxon>Actinomycetota</taxon>
        <taxon>Actinomycetes</taxon>
        <taxon>Micrococcales</taxon>
        <taxon>Micrococcaceae</taxon>
        <taxon>Kocuria</taxon>
    </lineage>
</organism>
<dbReference type="PANTHER" id="PTHR43537:SF5">
    <property type="entry name" value="UXU OPERON TRANSCRIPTIONAL REGULATOR"/>
    <property type="match status" value="1"/>
</dbReference>
<dbReference type="InterPro" id="IPR008920">
    <property type="entry name" value="TF_FadR/GntR_C"/>
</dbReference>
<dbReference type="InterPro" id="IPR036388">
    <property type="entry name" value="WH-like_DNA-bd_sf"/>
</dbReference>
<dbReference type="PRINTS" id="PR00035">
    <property type="entry name" value="HTHGNTR"/>
</dbReference>
<dbReference type="RefSeq" id="WP_095798033.1">
    <property type="nucleotide sequence ID" value="NZ_JAYWLU010000001.1"/>
</dbReference>
<evidence type="ECO:0000313" key="6">
    <source>
        <dbReference type="Proteomes" id="UP001558481"/>
    </source>
</evidence>
<dbReference type="SMART" id="SM00345">
    <property type="entry name" value="HTH_GNTR"/>
    <property type="match status" value="1"/>
</dbReference>
<dbReference type="CDD" id="cd07377">
    <property type="entry name" value="WHTH_GntR"/>
    <property type="match status" value="1"/>
</dbReference>
<dbReference type="PROSITE" id="PS50949">
    <property type="entry name" value="HTH_GNTR"/>
    <property type="match status" value="1"/>
</dbReference>
<evidence type="ECO:0000313" key="5">
    <source>
        <dbReference type="EMBL" id="MEX3593193.1"/>
    </source>
</evidence>
<keyword evidence="2" id="KW-0238">DNA-binding</keyword>
<evidence type="ECO:0000259" key="4">
    <source>
        <dbReference type="PROSITE" id="PS50949"/>
    </source>
</evidence>
<dbReference type="Pfam" id="PF07729">
    <property type="entry name" value="FCD"/>
    <property type="match status" value="1"/>
</dbReference>
<keyword evidence="1" id="KW-0805">Transcription regulation</keyword>
<reference evidence="5 6" key="1">
    <citation type="journal article" date="2024" name="Fungal Genet. Biol.">
        <title>The porcine skin microbiome exhibits broad fungal antagonism.</title>
        <authorList>
            <person name="De La Cruz K.F."/>
            <person name="Townsend E.C."/>
            <person name="Alex Cheong J.Z."/>
            <person name="Salamzade R."/>
            <person name="Liu A."/>
            <person name="Sandstrom S."/>
            <person name="Davila E."/>
            <person name="Huang L."/>
            <person name="Xu K.H."/>
            <person name="Wu S.Y."/>
            <person name="Meudt J.J."/>
            <person name="Shanmuganayagam D."/>
            <person name="Gibson A.L.F."/>
            <person name="Kalan L.R."/>
        </authorList>
    </citation>
    <scope>NUCLEOTIDE SEQUENCE [LARGE SCALE GENOMIC DNA]</scope>
    <source>
        <strain evidence="5 6">LK2625</strain>
    </source>
</reference>